<keyword evidence="5" id="KW-0460">Magnesium</keyword>
<dbReference type="EMBL" id="FOGB01000001">
    <property type="protein sequence ID" value="SEQ13460.1"/>
    <property type="molecule type" value="Genomic_DNA"/>
</dbReference>
<dbReference type="GO" id="GO:0003676">
    <property type="term" value="F:nucleic acid binding"/>
    <property type="evidence" value="ECO:0007669"/>
    <property type="project" value="InterPro"/>
</dbReference>
<accession>A0A1H9DIY9</accession>
<dbReference type="CDD" id="cd06141">
    <property type="entry name" value="WRN_exo"/>
    <property type="match status" value="1"/>
</dbReference>
<keyword evidence="1" id="KW-0540">Nuclease</keyword>
<dbReference type="PANTHER" id="PTHR13620">
    <property type="entry name" value="3-5 EXONUCLEASE"/>
    <property type="match status" value="1"/>
</dbReference>
<evidence type="ECO:0000256" key="1">
    <source>
        <dbReference type="ARBA" id="ARBA00022722"/>
    </source>
</evidence>
<dbReference type="GO" id="GO:0006139">
    <property type="term" value="P:nucleobase-containing compound metabolic process"/>
    <property type="evidence" value="ECO:0007669"/>
    <property type="project" value="InterPro"/>
</dbReference>
<evidence type="ECO:0000256" key="5">
    <source>
        <dbReference type="ARBA" id="ARBA00022842"/>
    </source>
</evidence>
<feature type="domain" description="3'-5' exonuclease" evidence="8">
    <location>
        <begin position="24"/>
        <end position="200"/>
    </location>
</feature>
<dbReference type="GO" id="GO:0008408">
    <property type="term" value="F:3'-5' exonuclease activity"/>
    <property type="evidence" value="ECO:0007669"/>
    <property type="project" value="InterPro"/>
</dbReference>
<proteinExistence type="predicted"/>
<dbReference type="InterPro" id="IPR002562">
    <property type="entry name" value="3'-5'_exonuclease_dom"/>
</dbReference>
<keyword evidence="4 9" id="KW-0269">Exonuclease</keyword>
<dbReference type="InterPro" id="IPR036397">
    <property type="entry name" value="RNaseH_sf"/>
</dbReference>
<dbReference type="STRING" id="355243.SAMN03080615_00580"/>
<keyword evidence="2" id="KW-0479">Metal-binding</keyword>
<sequence length="209" mass="23183">MKEKQLPPTRDEIAQLPVFQGMTLDQIEQPSDADALALALQHLMDSPFVGFDTESKPVFRKDQMSDGPHVVQLCTADTAYVFQLHDQAAYPIICQVLESEQVVKVGFGLQSDRSHIRRKFGVEIGAILDLDAVYRKLGYRRQLGVKAAIAVQFGQKFNKSKRVSTSNWALPKLSEAQLLYAANDAYAALRIVQSLQQTGHASLILGLVN</sequence>
<evidence type="ECO:0000256" key="6">
    <source>
        <dbReference type="ARBA" id="ARBA00040531"/>
    </source>
</evidence>
<evidence type="ECO:0000313" key="9">
    <source>
        <dbReference type="EMBL" id="SEQ13460.1"/>
    </source>
</evidence>
<keyword evidence="10" id="KW-1185">Reference proteome</keyword>
<evidence type="ECO:0000256" key="7">
    <source>
        <dbReference type="ARBA" id="ARBA00042761"/>
    </source>
</evidence>
<dbReference type="OrthoDB" id="9793333at2"/>
<name>A0A1H9DIY9_9GAMM</name>
<dbReference type="InterPro" id="IPR012337">
    <property type="entry name" value="RNaseH-like_sf"/>
</dbReference>
<dbReference type="SMART" id="SM00474">
    <property type="entry name" value="35EXOc"/>
    <property type="match status" value="1"/>
</dbReference>
<evidence type="ECO:0000256" key="2">
    <source>
        <dbReference type="ARBA" id="ARBA00022723"/>
    </source>
</evidence>
<protein>
    <recommendedName>
        <fullName evidence="6">3'-5' exonuclease</fullName>
    </recommendedName>
    <alternativeName>
        <fullName evidence="7">Werner Syndrome-like exonuclease</fullName>
    </alternativeName>
</protein>
<evidence type="ECO:0000256" key="4">
    <source>
        <dbReference type="ARBA" id="ARBA00022839"/>
    </source>
</evidence>
<dbReference type="Gene3D" id="3.30.420.10">
    <property type="entry name" value="Ribonuclease H-like superfamily/Ribonuclease H"/>
    <property type="match status" value="1"/>
</dbReference>
<gene>
    <name evidence="9" type="ORF">SAMN03080615_00580</name>
</gene>
<dbReference type="RefSeq" id="WP_091353652.1">
    <property type="nucleotide sequence ID" value="NZ_AP025284.1"/>
</dbReference>
<evidence type="ECO:0000259" key="8">
    <source>
        <dbReference type="SMART" id="SM00474"/>
    </source>
</evidence>
<dbReference type="SUPFAM" id="SSF53098">
    <property type="entry name" value="Ribonuclease H-like"/>
    <property type="match status" value="1"/>
</dbReference>
<dbReference type="GO" id="GO:0046872">
    <property type="term" value="F:metal ion binding"/>
    <property type="evidence" value="ECO:0007669"/>
    <property type="project" value="UniProtKB-KW"/>
</dbReference>
<dbReference type="AlphaFoldDB" id="A0A1H9DIY9"/>
<evidence type="ECO:0000256" key="3">
    <source>
        <dbReference type="ARBA" id="ARBA00022801"/>
    </source>
</evidence>
<organism evidence="9 10">
    <name type="scientific">Amphritea atlantica</name>
    <dbReference type="NCBI Taxonomy" id="355243"/>
    <lineage>
        <taxon>Bacteria</taxon>
        <taxon>Pseudomonadati</taxon>
        <taxon>Pseudomonadota</taxon>
        <taxon>Gammaproteobacteria</taxon>
        <taxon>Oceanospirillales</taxon>
        <taxon>Oceanospirillaceae</taxon>
        <taxon>Amphritea</taxon>
    </lineage>
</organism>
<dbReference type="Proteomes" id="UP000198749">
    <property type="component" value="Unassembled WGS sequence"/>
</dbReference>
<reference evidence="10" key="1">
    <citation type="submission" date="2016-10" db="EMBL/GenBank/DDBJ databases">
        <authorList>
            <person name="Varghese N."/>
            <person name="Submissions S."/>
        </authorList>
    </citation>
    <scope>NUCLEOTIDE SEQUENCE [LARGE SCALE GENOMIC DNA]</scope>
    <source>
        <strain evidence="10">DSM 18887</strain>
    </source>
</reference>
<dbReference type="InterPro" id="IPR051132">
    <property type="entry name" value="3-5_Exonuclease_domain"/>
</dbReference>
<keyword evidence="3" id="KW-0378">Hydrolase</keyword>
<evidence type="ECO:0000313" key="10">
    <source>
        <dbReference type="Proteomes" id="UP000198749"/>
    </source>
</evidence>
<dbReference type="PANTHER" id="PTHR13620:SF109">
    <property type="entry name" value="3'-5' EXONUCLEASE"/>
    <property type="match status" value="1"/>
</dbReference>
<dbReference type="Pfam" id="PF01612">
    <property type="entry name" value="DNA_pol_A_exo1"/>
    <property type="match status" value="1"/>
</dbReference>